<name>A0A8H3CLB9_9AGAM</name>
<evidence type="ECO:0000256" key="2">
    <source>
        <dbReference type="ARBA" id="ARBA00022723"/>
    </source>
</evidence>
<dbReference type="PANTHER" id="PTHR46481">
    <property type="entry name" value="ZINC FINGER BED DOMAIN-CONTAINING PROTEIN 4"/>
    <property type="match status" value="1"/>
</dbReference>
<gene>
    <name evidence="8" type="ORF">RDB_LOCUS103481</name>
</gene>
<feature type="compositionally biased region" description="Basic residues" evidence="6">
    <location>
        <begin position="25"/>
        <end position="37"/>
    </location>
</feature>
<evidence type="ECO:0000313" key="9">
    <source>
        <dbReference type="Proteomes" id="UP000663831"/>
    </source>
</evidence>
<dbReference type="GO" id="GO:0046983">
    <property type="term" value="F:protein dimerization activity"/>
    <property type="evidence" value="ECO:0007669"/>
    <property type="project" value="InterPro"/>
</dbReference>
<sequence length="423" mass="47642">MIGRLIDIVHTRINTLPKDPPNPAGKKKHARHRKPIKRAPLGSDRDLDGDMSDPDYYPGVPDSKLSGSEFESEPIGSKHPSHNIDGNQSAMDNGNASTSVEGRKSGKVETKREIKEASGIRHIKCSCTTYYWISKLDEGVTGAKLRAARPLKKKWTITDEEWDALEDLVKLLEPFESATQDYSKRGRSVLNSVLLTYASLQERLAQSRELYRSQGDPFGMLDALDAGEAKLKTYFNLARESDLTLIASILHPGIRLAYFLDIDKWGDLATRGRTLMDYLYETYKIDVSDPVAGFPTDVPQLQPTESHKRGWIDDLIATVSNPSHPVFEELVDYFNGKYQYKCGDILIWWKEHEVNFPVISCIARDFLAIPATSVSVERLFSRCKLVVSNYRNMSSETARQLICSQQWLEAGLGVDLPDFVLNN</sequence>
<evidence type="ECO:0000313" key="8">
    <source>
        <dbReference type="EMBL" id="CAE6485802.1"/>
    </source>
</evidence>
<comment type="subcellular location">
    <subcellularLocation>
        <location evidence="1">Nucleus</location>
    </subcellularLocation>
</comment>
<keyword evidence="2" id="KW-0479">Metal-binding</keyword>
<dbReference type="GO" id="GO:0008270">
    <property type="term" value="F:zinc ion binding"/>
    <property type="evidence" value="ECO:0007669"/>
    <property type="project" value="UniProtKB-KW"/>
</dbReference>
<dbReference type="EMBL" id="CAJMWV010003633">
    <property type="protein sequence ID" value="CAE6485802.1"/>
    <property type="molecule type" value="Genomic_DNA"/>
</dbReference>
<evidence type="ECO:0000256" key="6">
    <source>
        <dbReference type="SAM" id="MobiDB-lite"/>
    </source>
</evidence>
<dbReference type="InterPro" id="IPR012337">
    <property type="entry name" value="RNaseH-like_sf"/>
</dbReference>
<protein>
    <recommendedName>
        <fullName evidence="7">HAT C-terminal dimerisation domain-containing protein</fullName>
    </recommendedName>
</protein>
<keyword evidence="3" id="KW-0863">Zinc-finger</keyword>
<keyword evidence="4" id="KW-0862">Zinc</keyword>
<evidence type="ECO:0000259" key="7">
    <source>
        <dbReference type="Pfam" id="PF05699"/>
    </source>
</evidence>
<dbReference type="Pfam" id="PF05699">
    <property type="entry name" value="Dimer_Tnp_hAT"/>
    <property type="match status" value="1"/>
</dbReference>
<dbReference type="InterPro" id="IPR008906">
    <property type="entry name" value="HATC_C_dom"/>
</dbReference>
<evidence type="ECO:0000256" key="1">
    <source>
        <dbReference type="ARBA" id="ARBA00004123"/>
    </source>
</evidence>
<keyword evidence="5" id="KW-0539">Nucleus</keyword>
<reference evidence="8" key="1">
    <citation type="submission" date="2021-01" db="EMBL/GenBank/DDBJ databases">
        <authorList>
            <person name="Kaushik A."/>
        </authorList>
    </citation>
    <scope>NUCLEOTIDE SEQUENCE</scope>
    <source>
        <strain evidence="8">AG3-1AP</strain>
    </source>
</reference>
<dbReference type="SUPFAM" id="SSF53098">
    <property type="entry name" value="Ribonuclease H-like"/>
    <property type="match status" value="1"/>
</dbReference>
<dbReference type="Proteomes" id="UP000663831">
    <property type="component" value="Unassembled WGS sequence"/>
</dbReference>
<feature type="region of interest" description="Disordered" evidence="6">
    <location>
        <begin position="13"/>
        <end position="113"/>
    </location>
</feature>
<proteinExistence type="predicted"/>
<evidence type="ECO:0000256" key="5">
    <source>
        <dbReference type="ARBA" id="ARBA00023242"/>
    </source>
</evidence>
<dbReference type="AlphaFoldDB" id="A0A8H3CLB9"/>
<comment type="caution">
    <text evidence="8">The sequence shown here is derived from an EMBL/GenBank/DDBJ whole genome shotgun (WGS) entry which is preliminary data.</text>
</comment>
<feature type="domain" description="HAT C-terminal dimerisation" evidence="7">
    <location>
        <begin position="344"/>
        <end position="408"/>
    </location>
</feature>
<evidence type="ECO:0000256" key="4">
    <source>
        <dbReference type="ARBA" id="ARBA00022833"/>
    </source>
</evidence>
<dbReference type="GO" id="GO:0005634">
    <property type="term" value="C:nucleus"/>
    <property type="evidence" value="ECO:0007669"/>
    <property type="project" value="UniProtKB-SubCell"/>
</dbReference>
<dbReference type="PANTHER" id="PTHR46481:SF10">
    <property type="entry name" value="ZINC FINGER BED DOMAIN-CONTAINING PROTEIN 39"/>
    <property type="match status" value="1"/>
</dbReference>
<feature type="compositionally biased region" description="Polar residues" evidence="6">
    <location>
        <begin position="84"/>
        <end position="100"/>
    </location>
</feature>
<dbReference type="InterPro" id="IPR052035">
    <property type="entry name" value="ZnF_BED_domain_contain"/>
</dbReference>
<evidence type="ECO:0000256" key="3">
    <source>
        <dbReference type="ARBA" id="ARBA00022771"/>
    </source>
</evidence>
<organism evidence="8 9">
    <name type="scientific">Rhizoctonia solani</name>
    <dbReference type="NCBI Taxonomy" id="456999"/>
    <lineage>
        <taxon>Eukaryota</taxon>
        <taxon>Fungi</taxon>
        <taxon>Dikarya</taxon>
        <taxon>Basidiomycota</taxon>
        <taxon>Agaricomycotina</taxon>
        <taxon>Agaricomycetes</taxon>
        <taxon>Cantharellales</taxon>
        <taxon>Ceratobasidiaceae</taxon>
        <taxon>Rhizoctonia</taxon>
    </lineage>
</organism>
<feature type="compositionally biased region" description="Basic and acidic residues" evidence="6">
    <location>
        <begin position="101"/>
        <end position="113"/>
    </location>
</feature>
<accession>A0A8H3CLB9</accession>